<name>A0A221P7C6_9ACTN</name>
<sequence>MRAVTPAADAPDAPEAIGPARLVDAVSLDIAGDSPTAFDPDLRVFTGDLVRAHGLPLDEDAFAAGRGQSFAEMGEAAIDALVPADRPVDLLIQVFAAPDVQPGRATSVHLSAHCPGRPFAFALCEQGTAGAFSALRLVPTYLVSGGFSRALVLVMEQAALHYRPPAGTPVPDRHTAVGLLCERGSGLALAPAGATTAGTPEEAAGQATAAWRRAPTSSPAPLLLFGAGLEDAVGPPDAEVLRARRRSPYTGLWSALVQTLPRLRAERRTLLAVDYDPLLGHLDMLWVAPR</sequence>
<keyword evidence="2" id="KW-1185">Reference proteome</keyword>
<proteinExistence type="predicted"/>
<dbReference type="SUPFAM" id="SSF53901">
    <property type="entry name" value="Thiolase-like"/>
    <property type="match status" value="1"/>
</dbReference>
<evidence type="ECO:0000313" key="2">
    <source>
        <dbReference type="Proteomes" id="UP000031501"/>
    </source>
</evidence>
<protein>
    <submittedName>
        <fullName evidence="1">Uncharacterized protein</fullName>
    </submittedName>
</protein>
<dbReference type="OrthoDB" id="3368027at2"/>
<dbReference type="KEGG" id="splu:LK06_031545"/>
<dbReference type="AlphaFoldDB" id="A0A221P7C6"/>
<dbReference type="InterPro" id="IPR016039">
    <property type="entry name" value="Thiolase-like"/>
</dbReference>
<dbReference type="EMBL" id="CP022433">
    <property type="protein sequence ID" value="ASN27996.1"/>
    <property type="molecule type" value="Genomic_DNA"/>
</dbReference>
<dbReference type="Gene3D" id="3.40.47.10">
    <property type="match status" value="1"/>
</dbReference>
<dbReference type="STRING" id="1355015.LK06_031545"/>
<dbReference type="Proteomes" id="UP000031501">
    <property type="component" value="Chromosome"/>
</dbReference>
<dbReference type="RefSeq" id="WP_052269769.1">
    <property type="nucleotide sequence ID" value="NZ_CP021080.1"/>
</dbReference>
<gene>
    <name evidence="1" type="ORF">LK07_32745</name>
</gene>
<dbReference type="GO" id="GO:0016747">
    <property type="term" value="F:acyltransferase activity, transferring groups other than amino-acyl groups"/>
    <property type="evidence" value="ECO:0007669"/>
    <property type="project" value="UniProtKB-ARBA"/>
</dbReference>
<evidence type="ECO:0000313" key="1">
    <source>
        <dbReference type="EMBL" id="ASN27996.1"/>
    </source>
</evidence>
<reference evidence="1 2" key="1">
    <citation type="submission" date="2017-07" db="EMBL/GenBank/DDBJ databases">
        <title>Genome sequence of Streptomyces pluripotens MUSC 137T.</title>
        <authorList>
            <person name="Ser H.-L."/>
            <person name="Lee L.-H."/>
        </authorList>
    </citation>
    <scope>NUCLEOTIDE SEQUENCE [LARGE SCALE GENOMIC DNA]</scope>
    <source>
        <strain evidence="1 2">MUSC 137</strain>
    </source>
</reference>
<accession>A0A221P7C6</accession>
<organism evidence="1 2">
    <name type="scientific">Streptomyces pluripotens</name>
    <dbReference type="NCBI Taxonomy" id="1355015"/>
    <lineage>
        <taxon>Bacteria</taxon>
        <taxon>Bacillati</taxon>
        <taxon>Actinomycetota</taxon>
        <taxon>Actinomycetes</taxon>
        <taxon>Kitasatosporales</taxon>
        <taxon>Streptomycetaceae</taxon>
        <taxon>Streptomyces</taxon>
    </lineage>
</organism>